<dbReference type="PANTHER" id="PTHR11550">
    <property type="entry name" value="CTP SYNTHASE"/>
    <property type="match status" value="1"/>
</dbReference>
<sequence length="232" mass="26174">MKIGIIGEFNPAFIPHTATNQAIVHSCTQLDVSIETEWISTENAEHDFDSMISRCNGFWIAPGSPYRSMKGALNVIEYARKNGRPLLGTCGGYQHVVIEFARNVLQIDDADHAEYDPYASKLVISKLACSLVGQRLDVLLHNKQSIVYKIFRKERIAENYYCNFGLNPDYQKVLDDNGLKTVGVDENGESRIVELQDHPFFISTLFVPQSRSTQESPHPLVSSFIQHVINTR</sequence>
<dbReference type="InterPro" id="IPR017926">
    <property type="entry name" value="GATASE"/>
</dbReference>
<dbReference type="EC" id="6.3.4.2" evidence="3"/>
<keyword evidence="5" id="KW-0547">Nucleotide-binding</keyword>
<proteinExistence type="inferred from homology"/>
<keyword evidence="4" id="KW-0436">Ligase</keyword>
<evidence type="ECO:0000256" key="9">
    <source>
        <dbReference type="ARBA" id="ARBA00047781"/>
    </source>
</evidence>
<dbReference type="Pfam" id="PF00117">
    <property type="entry name" value="GATase"/>
    <property type="match status" value="1"/>
</dbReference>
<evidence type="ECO:0000256" key="3">
    <source>
        <dbReference type="ARBA" id="ARBA00012291"/>
    </source>
</evidence>
<dbReference type="SUPFAM" id="SSF52317">
    <property type="entry name" value="Class I glutamine amidotransferase-like"/>
    <property type="match status" value="1"/>
</dbReference>
<feature type="domain" description="Glutamine amidotransferase" evidence="10">
    <location>
        <begin position="20"/>
        <end position="226"/>
    </location>
</feature>
<accession>A0ABS7D6W9</accession>
<organism evidence="11 12">
    <name type="scientific">Paenibacillus oenotherae</name>
    <dbReference type="NCBI Taxonomy" id="1435645"/>
    <lineage>
        <taxon>Bacteria</taxon>
        <taxon>Bacillati</taxon>
        <taxon>Bacillota</taxon>
        <taxon>Bacilli</taxon>
        <taxon>Bacillales</taxon>
        <taxon>Paenibacillaceae</taxon>
        <taxon>Paenibacillus</taxon>
    </lineage>
</organism>
<evidence type="ECO:0000313" key="12">
    <source>
        <dbReference type="Proteomes" id="UP000812277"/>
    </source>
</evidence>
<dbReference type="NCBIfam" id="NF004836">
    <property type="entry name" value="PRK06186.1"/>
    <property type="match status" value="1"/>
</dbReference>
<dbReference type="PANTHER" id="PTHR11550:SF0">
    <property type="entry name" value="CTP SYNTHASE-RELATED"/>
    <property type="match status" value="1"/>
</dbReference>
<dbReference type="InterPro" id="IPR029062">
    <property type="entry name" value="Class_I_gatase-like"/>
</dbReference>
<comment type="similarity">
    <text evidence="2">Belongs to the CTP synthase family.</text>
</comment>
<comment type="catalytic activity">
    <reaction evidence="9">
        <text>UTP + L-glutamine + ATP + H2O = CTP + L-glutamate + ADP + phosphate + 2 H(+)</text>
        <dbReference type="Rhea" id="RHEA:26426"/>
        <dbReference type="ChEBI" id="CHEBI:15377"/>
        <dbReference type="ChEBI" id="CHEBI:15378"/>
        <dbReference type="ChEBI" id="CHEBI:29985"/>
        <dbReference type="ChEBI" id="CHEBI:30616"/>
        <dbReference type="ChEBI" id="CHEBI:37563"/>
        <dbReference type="ChEBI" id="CHEBI:43474"/>
        <dbReference type="ChEBI" id="CHEBI:46398"/>
        <dbReference type="ChEBI" id="CHEBI:58359"/>
        <dbReference type="ChEBI" id="CHEBI:456216"/>
        <dbReference type="EC" id="6.3.4.2"/>
    </reaction>
</comment>
<evidence type="ECO:0000259" key="10">
    <source>
        <dbReference type="Pfam" id="PF00117"/>
    </source>
</evidence>
<gene>
    <name evidence="11" type="ORF">K0T92_12560</name>
</gene>
<evidence type="ECO:0000313" key="11">
    <source>
        <dbReference type="EMBL" id="MBW7475584.1"/>
    </source>
</evidence>
<dbReference type="EMBL" id="JAHZIJ010000007">
    <property type="protein sequence ID" value="MBW7475584.1"/>
    <property type="molecule type" value="Genomic_DNA"/>
</dbReference>
<dbReference type="RefSeq" id="WP_219872816.1">
    <property type="nucleotide sequence ID" value="NZ_JAHZIJ010000007.1"/>
</dbReference>
<evidence type="ECO:0000256" key="8">
    <source>
        <dbReference type="ARBA" id="ARBA00022975"/>
    </source>
</evidence>
<keyword evidence="7" id="KW-0315">Glutamine amidotransferase</keyword>
<name>A0ABS7D6W9_9BACL</name>
<evidence type="ECO:0000256" key="5">
    <source>
        <dbReference type="ARBA" id="ARBA00022741"/>
    </source>
</evidence>
<protein>
    <recommendedName>
        <fullName evidence="3">CTP synthase (glutamine hydrolyzing)</fullName>
        <ecNumber evidence="3">6.3.4.2</ecNumber>
    </recommendedName>
</protein>
<evidence type="ECO:0000256" key="2">
    <source>
        <dbReference type="ARBA" id="ARBA00007533"/>
    </source>
</evidence>
<dbReference type="Gene3D" id="3.40.50.880">
    <property type="match status" value="1"/>
</dbReference>
<comment type="caution">
    <text evidence="11">The sequence shown here is derived from an EMBL/GenBank/DDBJ whole genome shotgun (WGS) entry which is preliminary data.</text>
</comment>
<dbReference type="Proteomes" id="UP000812277">
    <property type="component" value="Unassembled WGS sequence"/>
</dbReference>
<evidence type="ECO:0000256" key="6">
    <source>
        <dbReference type="ARBA" id="ARBA00022840"/>
    </source>
</evidence>
<comment type="pathway">
    <text evidence="1">Pyrimidine metabolism; CTP biosynthesis via de novo pathway; CTP from UDP: step 2/2.</text>
</comment>
<keyword evidence="8" id="KW-0665">Pyrimidine biosynthesis</keyword>
<keyword evidence="12" id="KW-1185">Reference proteome</keyword>
<evidence type="ECO:0000256" key="1">
    <source>
        <dbReference type="ARBA" id="ARBA00005171"/>
    </source>
</evidence>
<evidence type="ECO:0000256" key="7">
    <source>
        <dbReference type="ARBA" id="ARBA00022962"/>
    </source>
</evidence>
<keyword evidence="6" id="KW-0067">ATP-binding</keyword>
<reference evidence="11 12" key="1">
    <citation type="submission" date="2021-07" db="EMBL/GenBank/DDBJ databases">
        <title>Paenibacillus radiodurans sp. nov., isolated from the southeastern edge of Tengger Desert.</title>
        <authorList>
            <person name="Zhang G."/>
        </authorList>
    </citation>
    <scope>NUCLEOTIDE SEQUENCE [LARGE SCALE GENOMIC DNA]</scope>
    <source>
        <strain evidence="11 12">DT7-4</strain>
    </source>
</reference>
<evidence type="ECO:0000256" key="4">
    <source>
        <dbReference type="ARBA" id="ARBA00022598"/>
    </source>
</evidence>
<dbReference type="PROSITE" id="PS51273">
    <property type="entry name" value="GATASE_TYPE_1"/>
    <property type="match status" value="1"/>
</dbReference>
<dbReference type="InterPro" id="IPR004468">
    <property type="entry name" value="CTP_synthase"/>
</dbReference>